<gene>
    <name evidence="1" type="primary">sfmM2</name>
    <name evidence="1" type="ORF">SNAT2548_LOCUS5069</name>
</gene>
<dbReference type="InterPro" id="IPR029063">
    <property type="entry name" value="SAM-dependent_MTases_sf"/>
</dbReference>
<comment type="caution">
    <text evidence="1">The sequence shown here is derived from an EMBL/GenBank/DDBJ whole genome shotgun (WGS) entry which is preliminary data.</text>
</comment>
<dbReference type="AlphaFoldDB" id="A0A812J006"/>
<reference evidence="1" key="1">
    <citation type="submission" date="2021-02" db="EMBL/GenBank/DDBJ databases">
        <authorList>
            <person name="Dougan E. K."/>
            <person name="Rhodes N."/>
            <person name="Thang M."/>
            <person name="Chan C."/>
        </authorList>
    </citation>
    <scope>NUCLEOTIDE SEQUENCE</scope>
</reference>
<evidence type="ECO:0000313" key="1">
    <source>
        <dbReference type="EMBL" id="CAE7191762.1"/>
    </source>
</evidence>
<dbReference type="EMBL" id="CAJNDS010000317">
    <property type="protein sequence ID" value="CAE7191762.1"/>
    <property type="molecule type" value="Genomic_DNA"/>
</dbReference>
<accession>A0A812J006</accession>
<dbReference type="Proteomes" id="UP000604046">
    <property type="component" value="Unassembled WGS sequence"/>
</dbReference>
<sequence length="180" mass="20005">MVVWGYPVLEEFPIQVLAVVIWSKKVLLQIFKKAFDALTPGGGLVVFNSFANDDMDGPEWAGLDSVYFQAVPVTSGGYIWSMAQVEGFLREVGCEAAFLWRSAEKETIRMKRNSVLILTMTMSSRVFTREAAVKPAYRQASAQTALLMSLVQPREYYQVQPDLCGASLSAPSIDEEFTST</sequence>
<name>A0A812J006_9DINO</name>
<dbReference type="Gene3D" id="3.40.50.150">
    <property type="entry name" value="Vaccinia Virus protein VP39"/>
    <property type="match status" value="1"/>
</dbReference>
<protein>
    <submittedName>
        <fullName evidence="1">SfmM2 protein</fullName>
    </submittedName>
</protein>
<dbReference type="SUPFAM" id="SSF53335">
    <property type="entry name" value="S-adenosyl-L-methionine-dependent methyltransferases"/>
    <property type="match status" value="1"/>
</dbReference>
<organism evidence="1 2">
    <name type="scientific">Symbiodinium natans</name>
    <dbReference type="NCBI Taxonomy" id="878477"/>
    <lineage>
        <taxon>Eukaryota</taxon>
        <taxon>Sar</taxon>
        <taxon>Alveolata</taxon>
        <taxon>Dinophyceae</taxon>
        <taxon>Suessiales</taxon>
        <taxon>Symbiodiniaceae</taxon>
        <taxon>Symbiodinium</taxon>
    </lineage>
</organism>
<keyword evidence="2" id="KW-1185">Reference proteome</keyword>
<proteinExistence type="predicted"/>
<evidence type="ECO:0000313" key="2">
    <source>
        <dbReference type="Proteomes" id="UP000604046"/>
    </source>
</evidence>